<evidence type="ECO:0000256" key="11">
    <source>
        <dbReference type="ARBA" id="ARBA00022692"/>
    </source>
</evidence>
<evidence type="ECO:0000256" key="18">
    <source>
        <dbReference type="RuleBase" id="RU003938"/>
    </source>
</evidence>
<accession>A0A9D1MKY1</accession>
<feature type="transmembrane region" description="Helical" evidence="19">
    <location>
        <begin position="117"/>
        <end position="141"/>
    </location>
</feature>
<dbReference type="AlphaFoldDB" id="A0A9D1MKY1"/>
<dbReference type="GO" id="GO:0004605">
    <property type="term" value="F:phosphatidate cytidylyltransferase activity"/>
    <property type="evidence" value="ECO:0007669"/>
    <property type="project" value="UniProtKB-EC"/>
</dbReference>
<evidence type="ECO:0000256" key="15">
    <source>
        <dbReference type="ARBA" id="ARBA00023136"/>
    </source>
</evidence>
<proteinExistence type="inferred from homology"/>
<comment type="pathway">
    <text evidence="4">Lipid metabolism.</text>
</comment>
<comment type="pathway">
    <text evidence="3 18">Phospholipid metabolism; CDP-diacylglycerol biosynthesis; CDP-diacylglycerol from sn-glycerol 3-phosphate: step 3/3.</text>
</comment>
<feature type="transmembrane region" description="Helical" evidence="19">
    <location>
        <begin position="235"/>
        <end position="259"/>
    </location>
</feature>
<dbReference type="GO" id="GO:0005886">
    <property type="term" value="C:plasma membrane"/>
    <property type="evidence" value="ECO:0007669"/>
    <property type="project" value="UniProtKB-SubCell"/>
</dbReference>
<evidence type="ECO:0000256" key="2">
    <source>
        <dbReference type="ARBA" id="ARBA00004651"/>
    </source>
</evidence>
<protein>
    <recommendedName>
        <fullName evidence="7 18">Phosphatidate cytidylyltransferase</fullName>
        <ecNumber evidence="6 18">2.7.7.41</ecNumber>
    </recommendedName>
</protein>
<reference evidence="20" key="2">
    <citation type="journal article" date="2021" name="PeerJ">
        <title>Extensive microbial diversity within the chicken gut microbiome revealed by metagenomics and culture.</title>
        <authorList>
            <person name="Gilroy R."/>
            <person name="Ravi A."/>
            <person name="Getino M."/>
            <person name="Pursley I."/>
            <person name="Horton D.L."/>
            <person name="Alikhan N.F."/>
            <person name="Baker D."/>
            <person name="Gharbi K."/>
            <person name="Hall N."/>
            <person name="Watson M."/>
            <person name="Adriaenssens E.M."/>
            <person name="Foster-Nyarko E."/>
            <person name="Jarju S."/>
            <person name="Secka A."/>
            <person name="Antonio M."/>
            <person name="Oren A."/>
            <person name="Chaudhuri R.R."/>
            <person name="La Ragione R."/>
            <person name="Hildebrand F."/>
            <person name="Pallen M.J."/>
        </authorList>
    </citation>
    <scope>NUCLEOTIDE SEQUENCE</scope>
    <source>
        <strain evidence="20">9366</strain>
    </source>
</reference>
<dbReference type="InterPro" id="IPR000374">
    <property type="entry name" value="PC_trans"/>
</dbReference>
<dbReference type="Proteomes" id="UP000824145">
    <property type="component" value="Unassembled WGS sequence"/>
</dbReference>
<feature type="transmembrane region" description="Helical" evidence="19">
    <location>
        <begin position="55"/>
        <end position="73"/>
    </location>
</feature>
<keyword evidence="8" id="KW-1003">Cell membrane</keyword>
<keyword evidence="17" id="KW-1208">Phospholipid metabolism</keyword>
<evidence type="ECO:0000256" key="6">
    <source>
        <dbReference type="ARBA" id="ARBA00012487"/>
    </source>
</evidence>
<dbReference type="EMBL" id="DVNJ01000001">
    <property type="protein sequence ID" value="HIU62177.1"/>
    <property type="molecule type" value="Genomic_DNA"/>
</dbReference>
<feature type="transmembrane region" description="Helical" evidence="19">
    <location>
        <begin position="79"/>
        <end position="96"/>
    </location>
</feature>
<dbReference type="PROSITE" id="PS01315">
    <property type="entry name" value="CDS"/>
    <property type="match status" value="1"/>
</dbReference>
<dbReference type="PANTHER" id="PTHR46382:SF1">
    <property type="entry name" value="PHOSPHATIDATE CYTIDYLYLTRANSFERASE"/>
    <property type="match status" value="1"/>
</dbReference>
<keyword evidence="11 18" id="KW-0812">Transmembrane</keyword>
<evidence type="ECO:0000256" key="16">
    <source>
        <dbReference type="ARBA" id="ARBA00023209"/>
    </source>
</evidence>
<keyword evidence="12 18" id="KW-0548">Nucleotidyltransferase</keyword>
<comment type="subcellular location">
    <subcellularLocation>
        <location evidence="2">Cell membrane</location>
        <topology evidence="2">Multi-pass membrane protein</topology>
    </subcellularLocation>
</comment>
<dbReference type="Pfam" id="PF01148">
    <property type="entry name" value="CTP_transf_1"/>
    <property type="match status" value="1"/>
</dbReference>
<feature type="transmembrane region" description="Helical" evidence="19">
    <location>
        <begin position="31"/>
        <end position="48"/>
    </location>
</feature>
<evidence type="ECO:0000256" key="5">
    <source>
        <dbReference type="ARBA" id="ARBA00010185"/>
    </source>
</evidence>
<keyword evidence="14" id="KW-0443">Lipid metabolism</keyword>
<evidence type="ECO:0000256" key="3">
    <source>
        <dbReference type="ARBA" id="ARBA00005119"/>
    </source>
</evidence>
<evidence type="ECO:0000256" key="8">
    <source>
        <dbReference type="ARBA" id="ARBA00022475"/>
    </source>
</evidence>
<dbReference type="PANTHER" id="PTHR46382">
    <property type="entry name" value="PHOSPHATIDATE CYTIDYLYLTRANSFERASE"/>
    <property type="match status" value="1"/>
</dbReference>
<keyword evidence="16" id="KW-0594">Phospholipid biosynthesis</keyword>
<comment type="catalytic activity">
    <reaction evidence="1 18">
        <text>a 1,2-diacyl-sn-glycero-3-phosphate + CTP + H(+) = a CDP-1,2-diacyl-sn-glycerol + diphosphate</text>
        <dbReference type="Rhea" id="RHEA:16229"/>
        <dbReference type="ChEBI" id="CHEBI:15378"/>
        <dbReference type="ChEBI" id="CHEBI:33019"/>
        <dbReference type="ChEBI" id="CHEBI:37563"/>
        <dbReference type="ChEBI" id="CHEBI:58332"/>
        <dbReference type="ChEBI" id="CHEBI:58608"/>
        <dbReference type="EC" id="2.7.7.41"/>
    </reaction>
</comment>
<keyword evidence="15 19" id="KW-0472">Membrane</keyword>
<keyword evidence="9" id="KW-0444">Lipid biosynthesis</keyword>
<dbReference type="EC" id="2.7.7.41" evidence="6 18"/>
<evidence type="ECO:0000256" key="12">
    <source>
        <dbReference type="ARBA" id="ARBA00022695"/>
    </source>
</evidence>
<evidence type="ECO:0000313" key="20">
    <source>
        <dbReference type="EMBL" id="HIU62177.1"/>
    </source>
</evidence>
<feature type="transmembrane region" description="Helical" evidence="19">
    <location>
        <begin position="147"/>
        <end position="168"/>
    </location>
</feature>
<feature type="transmembrane region" description="Helical" evidence="19">
    <location>
        <begin position="188"/>
        <end position="209"/>
    </location>
</feature>
<evidence type="ECO:0000256" key="19">
    <source>
        <dbReference type="SAM" id="Phobius"/>
    </source>
</evidence>
<evidence type="ECO:0000313" key="21">
    <source>
        <dbReference type="Proteomes" id="UP000824145"/>
    </source>
</evidence>
<evidence type="ECO:0000256" key="7">
    <source>
        <dbReference type="ARBA" id="ARBA00019373"/>
    </source>
</evidence>
<keyword evidence="10 18" id="KW-0808">Transferase</keyword>
<evidence type="ECO:0000256" key="17">
    <source>
        <dbReference type="ARBA" id="ARBA00023264"/>
    </source>
</evidence>
<evidence type="ECO:0000256" key="1">
    <source>
        <dbReference type="ARBA" id="ARBA00001698"/>
    </source>
</evidence>
<organism evidence="20 21">
    <name type="scientific">Candidatus Caccalectryoclostridium excrementigallinarum</name>
    <dbReference type="NCBI Taxonomy" id="2840710"/>
    <lineage>
        <taxon>Bacteria</taxon>
        <taxon>Bacillati</taxon>
        <taxon>Bacillota</taxon>
        <taxon>Clostridia</taxon>
        <taxon>Christensenellales</taxon>
        <taxon>Christensenellaceae</taxon>
        <taxon>Christensenellaceae incertae sedis</taxon>
        <taxon>Candidatus Caccalectryoclostridium</taxon>
    </lineage>
</organism>
<evidence type="ECO:0000256" key="10">
    <source>
        <dbReference type="ARBA" id="ARBA00022679"/>
    </source>
</evidence>
<evidence type="ECO:0000256" key="13">
    <source>
        <dbReference type="ARBA" id="ARBA00022989"/>
    </source>
</evidence>
<evidence type="ECO:0000256" key="9">
    <source>
        <dbReference type="ARBA" id="ARBA00022516"/>
    </source>
</evidence>
<reference evidence="20" key="1">
    <citation type="submission" date="2020-10" db="EMBL/GenBank/DDBJ databases">
        <authorList>
            <person name="Gilroy R."/>
        </authorList>
    </citation>
    <scope>NUCLEOTIDE SEQUENCE</scope>
    <source>
        <strain evidence="20">9366</strain>
    </source>
</reference>
<keyword evidence="13 19" id="KW-1133">Transmembrane helix</keyword>
<comment type="caution">
    <text evidence="20">The sequence shown here is derived from an EMBL/GenBank/DDBJ whole genome shotgun (WGS) entry which is preliminary data.</text>
</comment>
<sequence length="299" mass="31950">MLKRIVTAVCILAVLFGCIFGLRSIYFQLANILVLLMFLGVYEMYHAFRLAGLRPIPSALILGCIACFPLTYFLMADGVMITLAVTVMAALIVFTLKHNLGEAKESAEGEESAVKGYGLNDLFATVFIAIYPMSLFMLFLPVNHSDAGLLGIMLIIAVPVMADTMAYFTGMAIGGKKLCPQISPKKTVAGAVGGVLGGMIGALIVFFLFDFSGAMAVFPNAGATELIKGKLYGSLGLYLALGFVGGILGELGDLCASWIKRKAGIKDFGKLFPGHGGIMDRLDSILFMLPLVYLVLIFV</sequence>
<comment type="similarity">
    <text evidence="5 18">Belongs to the CDS family.</text>
</comment>
<evidence type="ECO:0000256" key="14">
    <source>
        <dbReference type="ARBA" id="ARBA00023098"/>
    </source>
</evidence>
<name>A0A9D1MKY1_9FIRM</name>
<dbReference type="GO" id="GO:0016024">
    <property type="term" value="P:CDP-diacylglycerol biosynthetic process"/>
    <property type="evidence" value="ECO:0007669"/>
    <property type="project" value="TreeGrafter"/>
</dbReference>
<gene>
    <name evidence="20" type="ORF">IAB07_00215</name>
</gene>
<dbReference type="PROSITE" id="PS51257">
    <property type="entry name" value="PROKAR_LIPOPROTEIN"/>
    <property type="match status" value="1"/>
</dbReference>
<evidence type="ECO:0000256" key="4">
    <source>
        <dbReference type="ARBA" id="ARBA00005189"/>
    </source>
</evidence>